<feature type="compositionally biased region" description="Pro residues" evidence="1">
    <location>
        <begin position="68"/>
        <end position="80"/>
    </location>
</feature>
<dbReference type="EMBL" id="QNUK01000086">
    <property type="protein sequence ID" value="KAF5902670.1"/>
    <property type="molecule type" value="Genomic_DNA"/>
</dbReference>
<dbReference type="Proteomes" id="UP000727407">
    <property type="component" value="Unassembled WGS sequence"/>
</dbReference>
<feature type="compositionally biased region" description="Polar residues" evidence="1">
    <location>
        <begin position="46"/>
        <end position="60"/>
    </location>
</feature>
<sequence>MDAWQEGRATLYRKYNNGIEWKVGKSWPGCIIPQWDFISRNTAQISTTTSRTRLPQTGLANNGDPERPSTPPEPTLPPTGFPWEMWRSRDPETHVICPQDLKICCPDHKEDDSKARSVSCFLKQHGDLIQV</sequence>
<evidence type="ECO:0000256" key="1">
    <source>
        <dbReference type="SAM" id="MobiDB-lite"/>
    </source>
</evidence>
<name>A0A8J4XEQ7_CLAMG</name>
<keyword evidence="3" id="KW-1185">Reference proteome</keyword>
<protein>
    <submittedName>
        <fullName evidence="2">Bromodomain-containing protein 4B</fullName>
    </submittedName>
</protein>
<reference evidence="2" key="1">
    <citation type="submission" date="2020-07" db="EMBL/GenBank/DDBJ databases">
        <title>Clarias magur genome sequencing, assembly and annotation.</title>
        <authorList>
            <person name="Kushwaha B."/>
            <person name="Kumar R."/>
            <person name="Das P."/>
            <person name="Joshi C.G."/>
            <person name="Kumar D."/>
            <person name="Nagpure N.S."/>
            <person name="Pandey M."/>
            <person name="Agarwal S."/>
            <person name="Srivastava S."/>
            <person name="Singh M."/>
            <person name="Sahoo L."/>
            <person name="Jayasankar P."/>
            <person name="Meher P.K."/>
            <person name="Koringa P.G."/>
            <person name="Iquebal M.A."/>
            <person name="Das S.P."/>
            <person name="Bit A."/>
            <person name="Patnaik S."/>
            <person name="Patel N."/>
            <person name="Shah T.M."/>
            <person name="Hinsu A."/>
            <person name="Jena J.K."/>
        </authorList>
    </citation>
    <scope>NUCLEOTIDE SEQUENCE</scope>
    <source>
        <strain evidence="2">CIFAMagur01</strain>
        <tissue evidence="2">Testis</tissue>
    </source>
</reference>
<accession>A0A8J4XEQ7</accession>
<organism evidence="2 3">
    <name type="scientific">Clarias magur</name>
    <name type="common">Asian catfish</name>
    <name type="synonym">Macropteronotus magur</name>
    <dbReference type="NCBI Taxonomy" id="1594786"/>
    <lineage>
        <taxon>Eukaryota</taxon>
        <taxon>Metazoa</taxon>
        <taxon>Chordata</taxon>
        <taxon>Craniata</taxon>
        <taxon>Vertebrata</taxon>
        <taxon>Euteleostomi</taxon>
        <taxon>Actinopterygii</taxon>
        <taxon>Neopterygii</taxon>
        <taxon>Teleostei</taxon>
        <taxon>Ostariophysi</taxon>
        <taxon>Siluriformes</taxon>
        <taxon>Clariidae</taxon>
        <taxon>Clarias</taxon>
    </lineage>
</organism>
<dbReference type="AlphaFoldDB" id="A0A8J4XEQ7"/>
<evidence type="ECO:0000313" key="3">
    <source>
        <dbReference type="Proteomes" id="UP000727407"/>
    </source>
</evidence>
<gene>
    <name evidence="2" type="primary">brd4-b</name>
    <name evidence="2" type="ORF">DAT39_007591</name>
</gene>
<proteinExistence type="predicted"/>
<evidence type="ECO:0000313" key="2">
    <source>
        <dbReference type="EMBL" id="KAF5902670.1"/>
    </source>
</evidence>
<feature type="region of interest" description="Disordered" evidence="1">
    <location>
        <begin position="46"/>
        <end position="81"/>
    </location>
</feature>
<comment type="caution">
    <text evidence="2">The sequence shown here is derived from an EMBL/GenBank/DDBJ whole genome shotgun (WGS) entry which is preliminary data.</text>
</comment>